<proteinExistence type="predicted"/>
<keyword evidence="3" id="KW-1185">Reference proteome</keyword>
<evidence type="ECO:0000256" key="1">
    <source>
        <dbReference type="SAM" id="MobiDB-lite"/>
    </source>
</evidence>
<name>A0A2V3UNB0_9HYPH</name>
<accession>A0A2V3UNB0</accession>
<sequence length="113" mass="12825">MKKSRAQIIKEQSSRFANLLDHAVHDFIATDDNPSSDELRRVADRFKRADEALLALLAFLAREVEAPLADIQNLDAFEDALRAQANRIDEEADPEPVERLSARELGLSSRRWP</sequence>
<dbReference type="AlphaFoldDB" id="A0A2V3UNB0"/>
<dbReference type="RefSeq" id="WP_110373928.1">
    <property type="nucleotide sequence ID" value="NZ_JAHBRY010000001.1"/>
</dbReference>
<dbReference type="EMBL" id="QJJK01000003">
    <property type="protein sequence ID" value="PXW61620.1"/>
    <property type="molecule type" value="Genomic_DNA"/>
</dbReference>
<protein>
    <submittedName>
        <fullName evidence="2">Uncharacterized protein</fullName>
    </submittedName>
</protein>
<feature type="region of interest" description="Disordered" evidence="1">
    <location>
        <begin position="87"/>
        <end position="113"/>
    </location>
</feature>
<reference evidence="2 3" key="1">
    <citation type="submission" date="2018-05" db="EMBL/GenBank/DDBJ databases">
        <title>Genomic Encyclopedia of Type Strains, Phase IV (KMG-IV): sequencing the most valuable type-strain genomes for metagenomic binning, comparative biology and taxonomic classification.</title>
        <authorList>
            <person name="Goeker M."/>
        </authorList>
    </citation>
    <scope>NUCLEOTIDE SEQUENCE [LARGE SCALE GENOMIC DNA]</scope>
    <source>
        <strain evidence="2 3">DSM 6462</strain>
    </source>
</reference>
<evidence type="ECO:0000313" key="2">
    <source>
        <dbReference type="EMBL" id="PXW61620.1"/>
    </source>
</evidence>
<dbReference type="Proteomes" id="UP000248021">
    <property type="component" value="Unassembled WGS sequence"/>
</dbReference>
<gene>
    <name evidence="2" type="ORF">C7450_103137</name>
</gene>
<comment type="caution">
    <text evidence="2">The sequence shown here is derived from an EMBL/GenBank/DDBJ whole genome shotgun (WGS) entry which is preliminary data.</text>
</comment>
<organism evidence="2 3">
    <name type="scientific">Chelatococcus asaccharovorans</name>
    <dbReference type="NCBI Taxonomy" id="28210"/>
    <lineage>
        <taxon>Bacteria</taxon>
        <taxon>Pseudomonadati</taxon>
        <taxon>Pseudomonadota</taxon>
        <taxon>Alphaproteobacteria</taxon>
        <taxon>Hyphomicrobiales</taxon>
        <taxon>Chelatococcaceae</taxon>
        <taxon>Chelatococcus</taxon>
    </lineage>
</organism>
<evidence type="ECO:0000313" key="3">
    <source>
        <dbReference type="Proteomes" id="UP000248021"/>
    </source>
</evidence>